<proteinExistence type="predicted"/>
<dbReference type="SUPFAM" id="SSF53474">
    <property type="entry name" value="alpha/beta-Hydrolases"/>
    <property type="match status" value="1"/>
</dbReference>
<dbReference type="PANTHER" id="PTHR48081">
    <property type="entry name" value="AB HYDROLASE SUPERFAMILY PROTEIN C4A8.06C"/>
    <property type="match status" value="1"/>
</dbReference>
<evidence type="ECO:0000313" key="4">
    <source>
        <dbReference type="Proteomes" id="UP000233469"/>
    </source>
</evidence>
<dbReference type="InterPro" id="IPR013094">
    <property type="entry name" value="AB_hydrolase_3"/>
</dbReference>
<dbReference type="InterPro" id="IPR029058">
    <property type="entry name" value="AB_hydrolase_fold"/>
</dbReference>
<dbReference type="EMBL" id="LLXL01000601">
    <property type="protein sequence ID" value="PKK70571.1"/>
    <property type="molecule type" value="Genomic_DNA"/>
</dbReference>
<feature type="domain" description="Alpha/beta hydrolase fold-3" evidence="2">
    <location>
        <begin position="132"/>
        <end position="234"/>
    </location>
</feature>
<sequence>MFEFVNNSLLFNISLIIKHYLIGPPKPSWDLKFHQTWAMIKSLSENTSNMTIEQIQSASFRPYPTPAGVMINEFKINNKYRHEAQVHLNKILKPLLVQNLGLTFLNFLLPFNAEWVHVPNDGWEKREIRKTILYFHGGAYYLRNKDSSRNFTCSLAKWTNARVLAISYRLAPQNPFPAALHDAFAAYLYLLNPPKDTGLEPLNPKNIVFAGISAGGGLSLALGLAIRDAGLPSCAG</sequence>
<protein>
    <recommendedName>
        <fullName evidence="2">Alpha/beta hydrolase fold-3 domain-containing protein</fullName>
    </recommendedName>
</protein>
<evidence type="ECO:0000256" key="1">
    <source>
        <dbReference type="ARBA" id="ARBA00022801"/>
    </source>
</evidence>
<evidence type="ECO:0000259" key="2">
    <source>
        <dbReference type="Pfam" id="PF07859"/>
    </source>
</evidence>
<reference evidence="3 4" key="2">
    <citation type="submission" date="2017-10" db="EMBL/GenBank/DDBJ databases">
        <title>Extensive intraspecific genome diversity in a model arbuscular mycorrhizal fungus.</title>
        <authorList>
            <person name="Chen E.C.H."/>
            <person name="Morin E."/>
            <person name="Baudet D."/>
            <person name="Noel J."/>
            <person name="Ndikumana S."/>
            <person name="Charron P."/>
            <person name="St-Onge C."/>
            <person name="Giorgi J."/>
            <person name="Grigoriev I.V."/>
            <person name="Roux C."/>
            <person name="Martin F.M."/>
            <person name="Corradi N."/>
        </authorList>
    </citation>
    <scope>NUCLEOTIDE SEQUENCE [LARGE SCALE GENOMIC DNA]</scope>
    <source>
        <strain evidence="3 4">C2</strain>
    </source>
</reference>
<dbReference type="VEuPathDB" id="FungiDB:RhiirA1_445454"/>
<dbReference type="GO" id="GO:0016787">
    <property type="term" value="F:hydrolase activity"/>
    <property type="evidence" value="ECO:0007669"/>
    <property type="project" value="UniProtKB-KW"/>
</dbReference>
<evidence type="ECO:0000313" key="3">
    <source>
        <dbReference type="EMBL" id="PKK70571.1"/>
    </source>
</evidence>
<feature type="non-terminal residue" evidence="3">
    <location>
        <position position="236"/>
    </location>
</feature>
<dbReference type="PANTHER" id="PTHR48081:SF8">
    <property type="entry name" value="ALPHA_BETA HYDROLASE FOLD-3 DOMAIN-CONTAINING PROTEIN-RELATED"/>
    <property type="match status" value="1"/>
</dbReference>
<dbReference type="InterPro" id="IPR050300">
    <property type="entry name" value="GDXG_lipolytic_enzyme"/>
</dbReference>
<organism evidence="3 4">
    <name type="scientific">Rhizophagus irregularis</name>
    <dbReference type="NCBI Taxonomy" id="588596"/>
    <lineage>
        <taxon>Eukaryota</taxon>
        <taxon>Fungi</taxon>
        <taxon>Fungi incertae sedis</taxon>
        <taxon>Mucoromycota</taxon>
        <taxon>Glomeromycotina</taxon>
        <taxon>Glomeromycetes</taxon>
        <taxon>Glomerales</taxon>
        <taxon>Glomeraceae</taxon>
        <taxon>Rhizophagus</taxon>
    </lineage>
</organism>
<dbReference type="AlphaFoldDB" id="A0A2N1N9P2"/>
<gene>
    <name evidence="3" type="ORF">RhiirC2_829898</name>
</gene>
<reference evidence="3 4" key="1">
    <citation type="submission" date="2016-04" db="EMBL/GenBank/DDBJ databases">
        <title>Genome analyses suggest a sexual origin of heterokaryosis in a supposedly ancient asexual fungus.</title>
        <authorList>
            <person name="Ropars J."/>
            <person name="Sedzielewska K."/>
            <person name="Noel J."/>
            <person name="Charron P."/>
            <person name="Farinelli L."/>
            <person name="Marton T."/>
            <person name="Kruger M."/>
            <person name="Pelin A."/>
            <person name="Brachmann A."/>
            <person name="Corradi N."/>
        </authorList>
    </citation>
    <scope>NUCLEOTIDE SEQUENCE [LARGE SCALE GENOMIC DNA]</scope>
    <source>
        <strain evidence="3 4">C2</strain>
    </source>
</reference>
<name>A0A2N1N9P2_9GLOM</name>
<dbReference type="Proteomes" id="UP000233469">
    <property type="component" value="Unassembled WGS sequence"/>
</dbReference>
<dbReference type="Pfam" id="PF07859">
    <property type="entry name" value="Abhydrolase_3"/>
    <property type="match status" value="1"/>
</dbReference>
<dbReference type="Gene3D" id="3.40.50.1820">
    <property type="entry name" value="alpha/beta hydrolase"/>
    <property type="match status" value="1"/>
</dbReference>
<keyword evidence="1" id="KW-0378">Hydrolase</keyword>
<accession>A0A2N1N9P2</accession>
<comment type="caution">
    <text evidence="3">The sequence shown here is derived from an EMBL/GenBank/DDBJ whole genome shotgun (WGS) entry which is preliminary data.</text>
</comment>